<evidence type="ECO:0000313" key="2">
    <source>
        <dbReference type="EMBL" id="KAF0744111.1"/>
    </source>
</evidence>
<dbReference type="PANTHER" id="PTHR31827">
    <property type="entry name" value="EMB|CAB89363.1"/>
    <property type="match status" value="1"/>
</dbReference>
<evidence type="ECO:0000313" key="3">
    <source>
        <dbReference type="Proteomes" id="UP000481153"/>
    </source>
</evidence>
<evidence type="ECO:0000259" key="1">
    <source>
        <dbReference type="Pfam" id="PF24906"/>
    </source>
</evidence>
<sequence length="306" mass="33721">MVPTRPCTFSGCDRPSQPDSDKCYSHRTRKQCCVAGCTNVVYARQLCVRHGGKKQCLVDGCLASAQGGELCAAHGGEAIKRFCRVEGCERQSHAKRLCVHHGGGRLCQYSGCSHHARSGGFCHKHKFARQTSPVHIKMQPPTPKLSPPQPIARPSIAPVTASKYKEWWSLTQNILQQEYPWLKREPTVNPAPPTLDPQVCLQMTQAVLMTPAMRRIFSEHPVVAPALQRLVDKAVETDVGNLAELLAEPKAPEVTQPSDDLLDGGLDQLLHHLPLPHPPRSPPHVTDPLEDFTSASFLHDLADFSH</sequence>
<dbReference type="EMBL" id="VJMJ01000010">
    <property type="protein sequence ID" value="KAF0744111.1"/>
    <property type="molecule type" value="Genomic_DNA"/>
</dbReference>
<feature type="domain" description="WRKY19-like zinc finger" evidence="1">
    <location>
        <begin position="54"/>
        <end position="76"/>
    </location>
</feature>
<name>A0A6G0XUQ0_9STRA</name>
<dbReference type="Pfam" id="PF24906">
    <property type="entry name" value="Zf_WRKY19"/>
    <property type="match status" value="1"/>
</dbReference>
<dbReference type="Proteomes" id="UP000481153">
    <property type="component" value="Unassembled WGS sequence"/>
</dbReference>
<keyword evidence="3" id="KW-1185">Reference proteome</keyword>
<accession>A0A6G0XUQ0</accession>
<dbReference type="PANTHER" id="PTHR31827:SF1">
    <property type="entry name" value="EMB|CAB89363.1"/>
    <property type="match status" value="1"/>
</dbReference>
<gene>
    <name evidence="2" type="ORF">Ae201684_001256</name>
</gene>
<organism evidence="2 3">
    <name type="scientific">Aphanomyces euteiches</name>
    <dbReference type="NCBI Taxonomy" id="100861"/>
    <lineage>
        <taxon>Eukaryota</taxon>
        <taxon>Sar</taxon>
        <taxon>Stramenopiles</taxon>
        <taxon>Oomycota</taxon>
        <taxon>Saprolegniomycetes</taxon>
        <taxon>Saprolegniales</taxon>
        <taxon>Verrucalvaceae</taxon>
        <taxon>Aphanomyces</taxon>
    </lineage>
</organism>
<dbReference type="AlphaFoldDB" id="A0A6G0XUQ0"/>
<reference evidence="2 3" key="1">
    <citation type="submission" date="2019-07" db="EMBL/GenBank/DDBJ databases">
        <title>Genomics analysis of Aphanomyces spp. identifies a new class of oomycete effector associated with host adaptation.</title>
        <authorList>
            <person name="Gaulin E."/>
        </authorList>
    </citation>
    <scope>NUCLEOTIDE SEQUENCE [LARGE SCALE GENOMIC DNA]</scope>
    <source>
        <strain evidence="2 3">ATCC 201684</strain>
    </source>
</reference>
<comment type="caution">
    <text evidence="2">The sequence shown here is derived from an EMBL/GenBank/DDBJ whole genome shotgun (WGS) entry which is preliminary data.</text>
</comment>
<proteinExistence type="predicted"/>
<dbReference type="VEuPathDB" id="FungiDB:AeMF1_015039"/>
<protein>
    <recommendedName>
        <fullName evidence="1">WRKY19-like zinc finger domain-containing protein</fullName>
    </recommendedName>
</protein>
<dbReference type="InterPro" id="IPR056866">
    <property type="entry name" value="Znf_WRKY19"/>
</dbReference>